<dbReference type="GeneID" id="70582311"/>
<dbReference type="PANTHER" id="PTHR32309:SF13">
    <property type="entry name" value="FERRIC ENTEROBACTIN TRANSPORT PROTEIN FEPE"/>
    <property type="match status" value="1"/>
</dbReference>
<dbReference type="RefSeq" id="WP_078927278.1">
    <property type="nucleotide sequence ID" value="NZ_FUXB01000017.1"/>
</dbReference>
<evidence type="ECO:0000256" key="1">
    <source>
        <dbReference type="ARBA" id="ARBA00004651"/>
    </source>
</evidence>
<keyword evidence="6 9" id="KW-1133">Transmembrane helix</keyword>
<gene>
    <name evidence="11" type="ORF">SAMN02745782_02927</name>
</gene>
<evidence type="ECO:0000259" key="10">
    <source>
        <dbReference type="Pfam" id="PF02706"/>
    </source>
</evidence>
<sequence length="714" mass="80090">MSVAMVENGQKMESSIDFMPLIKSLKKYAWKVVLITVLMVALCVPLVMSLSAKYVSTATVLLKAQEDNATPIEQVDGYDSTRGHYYETQYNLMQSRVVLESAIHALGLIEDARYNGDQPLSETHPEWTLSAKERMEKALKYVREHVTFTVVRQTQLVYVSFESVDNQEAARIANGIAQAFIDYSVEKKVEKTQTAQGWNEQQMKTLAEQITTKKKEMEQFLDEAGLLTFRGIDGYETEELSITTNKLADAKERRLASQAQYELVAKNLNAPIEDIASLPEVSNHPQMQDLRIALIQAKRHLADLQLRYGPKHNKILEAQAQIQAIEDQTRSLLQELKVGLLKQYQTDLGKENRYRSVLNAQKNEFKTLVAKRDHYESLKTDLEKTEDLYRDLFLRSKELALAAQYKEPDAVLYDPATAAKRPQKPNKVLLLTMVAVLTPMLCILFLLVRVALDRKIYRLDQVQRKLGLVPLADLPDFALDGPREPLSDLVQTNPYAMEMLFGLKTAICLTSPDSRSIGVVASTIQEGSSLVAELLAKAYSHNQRTLLVDLDYRSEQALSLSIPKTGEAEALGVAQWVSETQPLESLIQPLSPQCDFLPRGEWTSSPLVLLANPRYAELFTLLTAQYEVVIVNLPALSDSKDSQVAAQSLDAVCIVVEAELRHAPAIVHDVQKLQQKSIHVLGAVLNKVNAENVQTEESQRYITQGSFATFAVVE</sequence>
<dbReference type="GO" id="GO:0004713">
    <property type="term" value="F:protein tyrosine kinase activity"/>
    <property type="evidence" value="ECO:0007669"/>
    <property type="project" value="TreeGrafter"/>
</dbReference>
<dbReference type="InterPro" id="IPR050445">
    <property type="entry name" value="Bact_polysacc_biosynth/exp"/>
</dbReference>
<reference evidence="12" key="1">
    <citation type="submission" date="2017-02" db="EMBL/GenBank/DDBJ databases">
        <authorList>
            <person name="Varghese N."/>
            <person name="Submissions S."/>
        </authorList>
    </citation>
    <scope>NUCLEOTIDE SEQUENCE [LARGE SCALE GENOMIC DNA]</scope>
    <source>
        <strain evidence="12">DSM 19608</strain>
    </source>
</reference>
<comment type="subcellular location">
    <subcellularLocation>
        <location evidence="1">Cell membrane</location>
        <topology evidence="1">Multi-pass membrane protein</topology>
    </subcellularLocation>
</comment>
<keyword evidence="2" id="KW-1003">Cell membrane</keyword>
<evidence type="ECO:0000256" key="9">
    <source>
        <dbReference type="SAM" id="Phobius"/>
    </source>
</evidence>
<dbReference type="SUPFAM" id="SSF52540">
    <property type="entry name" value="P-loop containing nucleoside triphosphate hydrolases"/>
    <property type="match status" value="1"/>
</dbReference>
<dbReference type="Pfam" id="PF02706">
    <property type="entry name" value="Wzz"/>
    <property type="match status" value="1"/>
</dbReference>
<dbReference type="OrthoDB" id="9775724at2"/>
<dbReference type="STRING" id="1123491.SAMN02745782_02927"/>
<dbReference type="AlphaFoldDB" id="A0A1T4S0K4"/>
<keyword evidence="7 9" id="KW-0472">Membrane</keyword>
<feature type="transmembrane region" description="Helical" evidence="9">
    <location>
        <begin position="28"/>
        <end position="48"/>
    </location>
</feature>
<dbReference type="Gene3D" id="3.40.50.300">
    <property type="entry name" value="P-loop containing nucleotide triphosphate hydrolases"/>
    <property type="match status" value="1"/>
</dbReference>
<feature type="coiled-coil region" evidence="8">
    <location>
        <begin position="287"/>
        <end position="335"/>
    </location>
</feature>
<evidence type="ECO:0000256" key="2">
    <source>
        <dbReference type="ARBA" id="ARBA00022475"/>
    </source>
</evidence>
<keyword evidence="8" id="KW-0175">Coiled coil</keyword>
<evidence type="ECO:0000313" key="12">
    <source>
        <dbReference type="Proteomes" id="UP000190834"/>
    </source>
</evidence>
<accession>A0A1T4S0K4</accession>
<dbReference type="Proteomes" id="UP000190834">
    <property type="component" value="Unassembled WGS sequence"/>
</dbReference>
<evidence type="ECO:0000256" key="7">
    <source>
        <dbReference type="ARBA" id="ARBA00023136"/>
    </source>
</evidence>
<dbReference type="InterPro" id="IPR005702">
    <property type="entry name" value="Wzc-like_C"/>
</dbReference>
<feature type="domain" description="Polysaccharide chain length determinant N-terminal" evidence="10">
    <location>
        <begin position="15"/>
        <end position="105"/>
    </location>
</feature>
<evidence type="ECO:0000256" key="6">
    <source>
        <dbReference type="ARBA" id="ARBA00022989"/>
    </source>
</evidence>
<dbReference type="GO" id="GO:0005886">
    <property type="term" value="C:plasma membrane"/>
    <property type="evidence" value="ECO:0007669"/>
    <property type="project" value="UniProtKB-SubCell"/>
</dbReference>
<keyword evidence="12" id="KW-1185">Reference proteome</keyword>
<keyword evidence="3 9" id="KW-0812">Transmembrane</keyword>
<keyword evidence="4" id="KW-0547">Nucleotide-binding</keyword>
<organism evidence="11 12">
    <name type="scientific">Vibrio cincinnatiensis DSM 19608</name>
    <dbReference type="NCBI Taxonomy" id="1123491"/>
    <lineage>
        <taxon>Bacteria</taxon>
        <taxon>Pseudomonadati</taxon>
        <taxon>Pseudomonadota</taxon>
        <taxon>Gammaproteobacteria</taxon>
        <taxon>Vibrionales</taxon>
        <taxon>Vibrionaceae</taxon>
        <taxon>Vibrio</taxon>
    </lineage>
</organism>
<evidence type="ECO:0000256" key="3">
    <source>
        <dbReference type="ARBA" id="ARBA00022692"/>
    </source>
</evidence>
<dbReference type="InterPro" id="IPR003856">
    <property type="entry name" value="LPS_length_determ_N"/>
</dbReference>
<dbReference type="EMBL" id="FUXB01000017">
    <property type="protein sequence ID" value="SKA21646.1"/>
    <property type="molecule type" value="Genomic_DNA"/>
</dbReference>
<proteinExistence type="predicted"/>
<name>A0A1T4S0K4_VIBCI</name>
<dbReference type="PANTHER" id="PTHR32309">
    <property type="entry name" value="TYROSINE-PROTEIN KINASE"/>
    <property type="match status" value="1"/>
</dbReference>
<dbReference type="InterPro" id="IPR027417">
    <property type="entry name" value="P-loop_NTPase"/>
</dbReference>
<dbReference type="CDD" id="cd05387">
    <property type="entry name" value="BY-kinase"/>
    <property type="match status" value="1"/>
</dbReference>
<keyword evidence="5" id="KW-0067">ATP-binding</keyword>
<evidence type="ECO:0000256" key="4">
    <source>
        <dbReference type="ARBA" id="ARBA00022741"/>
    </source>
</evidence>
<evidence type="ECO:0000256" key="5">
    <source>
        <dbReference type="ARBA" id="ARBA00022840"/>
    </source>
</evidence>
<evidence type="ECO:0000313" key="11">
    <source>
        <dbReference type="EMBL" id="SKA21646.1"/>
    </source>
</evidence>
<feature type="transmembrane region" description="Helical" evidence="9">
    <location>
        <begin position="428"/>
        <end position="448"/>
    </location>
</feature>
<evidence type="ECO:0000256" key="8">
    <source>
        <dbReference type="SAM" id="Coils"/>
    </source>
</evidence>
<protein>
    <submittedName>
        <fullName evidence="11">Uncharacterized protein involved in exopolysaccharide biosynthesis</fullName>
    </submittedName>
</protein>